<proteinExistence type="predicted"/>
<gene>
    <name evidence="4" type="ORF">GRI39_03225</name>
</gene>
<feature type="domain" description="RNA-binding protein AU-1/Ribonuclease E/G" evidence="3">
    <location>
        <begin position="130"/>
        <end position="235"/>
    </location>
</feature>
<dbReference type="RefSeq" id="WP_160738226.1">
    <property type="nucleotide sequence ID" value="NZ_WTYQ01000001.1"/>
</dbReference>
<dbReference type="AlphaFoldDB" id="A0A845A6R5"/>
<evidence type="ECO:0000256" key="1">
    <source>
        <dbReference type="ARBA" id="ARBA00022801"/>
    </source>
</evidence>
<protein>
    <submittedName>
        <fullName evidence="4">Ribonuclease</fullName>
    </submittedName>
</protein>
<dbReference type="Proteomes" id="UP000460561">
    <property type="component" value="Unassembled WGS sequence"/>
</dbReference>
<accession>A0A845A6R5</accession>
<dbReference type="GO" id="GO:0003723">
    <property type="term" value="F:RNA binding"/>
    <property type="evidence" value="ECO:0007669"/>
    <property type="project" value="UniProtKB-KW"/>
</dbReference>
<comment type="caution">
    <text evidence="4">The sequence shown here is derived from an EMBL/GenBank/DDBJ whole genome shotgun (WGS) entry which is preliminary data.</text>
</comment>
<name>A0A845A6R5_9SPHN</name>
<evidence type="ECO:0000259" key="3">
    <source>
        <dbReference type="Pfam" id="PF10150"/>
    </source>
</evidence>
<dbReference type="OrthoDB" id="7403919at2"/>
<organism evidence="4 5">
    <name type="scientific">Altericroceibacterium indicum</name>
    <dbReference type="NCBI Taxonomy" id="374177"/>
    <lineage>
        <taxon>Bacteria</taxon>
        <taxon>Pseudomonadati</taxon>
        <taxon>Pseudomonadota</taxon>
        <taxon>Alphaproteobacteria</taxon>
        <taxon>Sphingomonadales</taxon>
        <taxon>Erythrobacteraceae</taxon>
        <taxon>Altericroceibacterium</taxon>
    </lineage>
</organism>
<reference evidence="4 5" key="1">
    <citation type="submission" date="2019-12" db="EMBL/GenBank/DDBJ databases">
        <title>Genomic-based taxomic classification of the family Erythrobacteraceae.</title>
        <authorList>
            <person name="Xu L."/>
        </authorList>
    </citation>
    <scope>NUCLEOTIDE SEQUENCE [LARGE SCALE GENOMIC DNA]</scope>
    <source>
        <strain evidence="4 5">DSM 18604</strain>
    </source>
</reference>
<dbReference type="EMBL" id="WTYQ01000001">
    <property type="protein sequence ID" value="MXP25059.1"/>
    <property type="molecule type" value="Genomic_DNA"/>
</dbReference>
<keyword evidence="1" id="KW-0378">Hydrolase</keyword>
<dbReference type="Pfam" id="PF10150">
    <property type="entry name" value="RNase_E_G"/>
    <property type="match status" value="1"/>
</dbReference>
<keyword evidence="2" id="KW-0694">RNA-binding</keyword>
<dbReference type="GO" id="GO:0016787">
    <property type="term" value="F:hydrolase activity"/>
    <property type="evidence" value="ECO:0007669"/>
    <property type="project" value="UniProtKB-KW"/>
</dbReference>
<evidence type="ECO:0000313" key="5">
    <source>
        <dbReference type="Proteomes" id="UP000460561"/>
    </source>
</evidence>
<keyword evidence="5" id="KW-1185">Reference proteome</keyword>
<sequence>MVWFVENGIGEQRALEVKKGRITAARLQWLDELSAGQVDDAKLISRKSGSSRGTVLFPSGEEALVDHLPQDASEGRLLRVEVTRGAIREAKRTKLAHAHPSTKAVRAADLTSDLRAEGYQAEEVYRFPVDGWDDLIADALEAEISFSGGSLQFSPTPAMTLIDIDGNMRGIELALAAIAPVAQAFRLFEVGGSIGIDFPTLETKADRKAVDQALELALSNWPHERTAMSGFGFVHIVSRFARPSLFHRAHGQRLDLVARHLLRQAENLESAGAILLTAHPSVLERISPTFHSDLARRTGREIRLKGSPELAIEAGFAQSVPL</sequence>
<evidence type="ECO:0000313" key="4">
    <source>
        <dbReference type="EMBL" id="MXP25059.1"/>
    </source>
</evidence>
<dbReference type="InterPro" id="IPR019307">
    <property type="entry name" value="RNA-bd_AU-1/RNase_E/G"/>
</dbReference>
<evidence type="ECO:0000256" key="2">
    <source>
        <dbReference type="ARBA" id="ARBA00022884"/>
    </source>
</evidence>